<evidence type="ECO:0000313" key="2">
    <source>
        <dbReference type="EMBL" id="KAK7423252.1"/>
    </source>
</evidence>
<accession>A0ABR1HPX8</accession>
<dbReference type="Pfam" id="PF06985">
    <property type="entry name" value="HET"/>
    <property type="match status" value="1"/>
</dbReference>
<name>A0ABR1HPX8_9HYPO</name>
<dbReference type="PANTHER" id="PTHR24148">
    <property type="entry name" value="ANKYRIN REPEAT DOMAIN-CONTAINING PROTEIN 39 HOMOLOG-RELATED"/>
    <property type="match status" value="1"/>
</dbReference>
<organism evidence="2 3">
    <name type="scientific">Neonectria magnoliae</name>
    <dbReference type="NCBI Taxonomy" id="2732573"/>
    <lineage>
        <taxon>Eukaryota</taxon>
        <taxon>Fungi</taxon>
        <taxon>Dikarya</taxon>
        <taxon>Ascomycota</taxon>
        <taxon>Pezizomycotina</taxon>
        <taxon>Sordariomycetes</taxon>
        <taxon>Hypocreomycetidae</taxon>
        <taxon>Hypocreales</taxon>
        <taxon>Nectriaceae</taxon>
        <taxon>Neonectria</taxon>
    </lineage>
</organism>
<evidence type="ECO:0000259" key="1">
    <source>
        <dbReference type="Pfam" id="PF06985"/>
    </source>
</evidence>
<feature type="domain" description="Heterokaryon incompatibility" evidence="1">
    <location>
        <begin position="55"/>
        <end position="214"/>
    </location>
</feature>
<keyword evidence="3" id="KW-1185">Reference proteome</keyword>
<dbReference type="Proteomes" id="UP001498421">
    <property type="component" value="Unassembled WGS sequence"/>
</dbReference>
<dbReference type="InterPro" id="IPR010730">
    <property type="entry name" value="HET"/>
</dbReference>
<gene>
    <name evidence="2" type="ORF">QQZ08_009148</name>
</gene>
<dbReference type="EMBL" id="JAZAVK010000100">
    <property type="protein sequence ID" value="KAK7423252.1"/>
    <property type="molecule type" value="Genomic_DNA"/>
</dbReference>
<reference evidence="2 3" key="1">
    <citation type="journal article" date="2025" name="Microbiol. Resour. Announc.">
        <title>Draft genome sequences for Neonectria magnoliae and Neonectria punicea, canker pathogens of Liriodendron tulipifera and Acer saccharum in West Virginia.</title>
        <authorList>
            <person name="Petronek H.M."/>
            <person name="Kasson M.T."/>
            <person name="Metheny A.M."/>
            <person name="Stauder C.M."/>
            <person name="Lovett B."/>
            <person name="Lynch S.C."/>
            <person name="Garnas J.R."/>
            <person name="Kasson L.R."/>
            <person name="Stajich J.E."/>
        </authorList>
    </citation>
    <scope>NUCLEOTIDE SEQUENCE [LARGE SCALE GENOMIC DNA]</scope>
    <source>
        <strain evidence="2 3">NRRL 64651</strain>
    </source>
</reference>
<dbReference type="PANTHER" id="PTHR24148:SF73">
    <property type="entry name" value="HET DOMAIN PROTEIN (AFU_ORTHOLOGUE AFUA_8G01020)"/>
    <property type="match status" value="1"/>
</dbReference>
<dbReference type="InterPro" id="IPR052895">
    <property type="entry name" value="HetReg/Transcr_Mod"/>
</dbReference>
<proteinExistence type="predicted"/>
<sequence length="251" mass="28457">MPTQLSQLPPYQYNALSGGEVRIVHVHPRNDCNDLVGRNGRIHRIYAGGSIAVRTTEEDEETNTSVNTDVPPSGYLMITDNLCKVLLSIRSEDMFVPLWIDSLCINQDDIAEKTKQVQDMKMLYACAFQTIICLTGFDEMMPFAFKSIEALAAMEDWETDKLPRRLSGAMPLSADDVASLSNPSRSENTSHNPWEVFMDFLELPWFHRVWIVQEVIISERPIISTSYGLMLWETLISACRVVSRSKMQTST</sequence>
<evidence type="ECO:0000313" key="3">
    <source>
        <dbReference type="Proteomes" id="UP001498421"/>
    </source>
</evidence>
<protein>
    <recommendedName>
        <fullName evidence="1">Heterokaryon incompatibility domain-containing protein</fullName>
    </recommendedName>
</protein>
<comment type="caution">
    <text evidence="2">The sequence shown here is derived from an EMBL/GenBank/DDBJ whole genome shotgun (WGS) entry which is preliminary data.</text>
</comment>